<evidence type="ECO:0000256" key="16">
    <source>
        <dbReference type="SAM" id="Coils"/>
    </source>
</evidence>
<evidence type="ECO:0000259" key="18">
    <source>
        <dbReference type="PROSITE" id="PS50089"/>
    </source>
</evidence>
<evidence type="ECO:0000256" key="15">
    <source>
        <dbReference type="RuleBase" id="RU365038"/>
    </source>
</evidence>
<dbReference type="UniPathway" id="UPA00143"/>
<dbReference type="GO" id="GO:0005634">
    <property type="term" value="C:nucleus"/>
    <property type="evidence" value="ECO:0007669"/>
    <property type="project" value="UniProtKB-SubCell"/>
</dbReference>
<dbReference type="Pfam" id="PF08647">
    <property type="entry name" value="BRE1"/>
    <property type="match status" value="1"/>
</dbReference>
<evidence type="ECO:0000256" key="13">
    <source>
        <dbReference type="ARBA" id="ARBA00059679"/>
    </source>
</evidence>
<dbReference type="PANTHER" id="PTHR23163">
    <property type="entry name" value="RING FINGER PROTEIN-RELATED"/>
    <property type="match status" value="1"/>
</dbReference>
<evidence type="ECO:0000256" key="12">
    <source>
        <dbReference type="ARBA" id="ARBA00023242"/>
    </source>
</evidence>
<feature type="domain" description="RING-type" evidence="18">
    <location>
        <begin position="763"/>
        <end position="802"/>
    </location>
</feature>
<dbReference type="Gene3D" id="3.30.40.10">
    <property type="entry name" value="Zinc/RING finger domain, C3HC4 (zinc finger)"/>
    <property type="match status" value="1"/>
</dbReference>
<dbReference type="FunCoup" id="A0A0C3GJU6">
    <property type="interactions" value="247"/>
</dbReference>
<dbReference type="InterPro" id="IPR017907">
    <property type="entry name" value="Znf_RING_CS"/>
</dbReference>
<dbReference type="InterPro" id="IPR001841">
    <property type="entry name" value="Znf_RING"/>
</dbReference>
<feature type="coiled-coil region" evidence="16">
    <location>
        <begin position="463"/>
        <end position="552"/>
    </location>
</feature>
<keyword evidence="6 15" id="KW-0479">Metal-binding</keyword>
<proteinExistence type="inferred from homology"/>
<dbReference type="AlphaFoldDB" id="A0A0C3GJU6"/>
<feature type="coiled-coil region" evidence="16">
    <location>
        <begin position="340"/>
        <end position="438"/>
    </location>
</feature>
<dbReference type="CDD" id="cd16499">
    <property type="entry name" value="RING-HC_Bre1-like"/>
    <property type="match status" value="1"/>
</dbReference>
<dbReference type="STRING" id="765440.A0A0C3GJU6"/>
<dbReference type="GO" id="GO:0033503">
    <property type="term" value="C:HULC complex"/>
    <property type="evidence" value="ECO:0007669"/>
    <property type="project" value="TreeGrafter"/>
</dbReference>
<dbReference type="InterPro" id="IPR013956">
    <property type="entry name" value="E3_ubiquit_lig_Bre1"/>
</dbReference>
<feature type="coiled-coil region" evidence="16">
    <location>
        <begin position="700"/>
        <end position="734"/>
    </location>
</feature>
<protein>
    <recommendedName>
        <fullName evidence="15">E3 ubiquitin protein ligase</fullName>
        <ecNumber evidence="15">2.3.2.27</ecNumber>
    </recommendedName>
</protein>
<feature type="coiled-coil region" evidence="16">
    <location>
        <begin position="166"/>
        <end position="221"/>
    </location>
</feature>
<reference evidence="20" key="2">
    <citation type="submission" date="2015-01" db="EMBL/GenBank/DDBJ databases">
        <title>Evolutionary Origins and Diversification of the Mycorrhizal Mutualists.</title>
        <authorList>
            <consortium name="DOE Joint Genome Institute"/>
            <consortium name="Mycorrhizal Genomics Consortium"/>
            <person name="Kohler A."/>
            <person name="Kuo A."/>
            <person name="Nagy L.G."/>
            <person name="Floudas D."/>
            <person name="Copeland A."/>
            <person name="Barry K.W."/>
            <person name="Cichocki N."/>
            <person name="Veneault-Fourrey C."/>
            <person name="LaButti K."/>
            <person name="Lindquist E.A."/>
            <person name="Lipzen A."/>
            <person name="Lundell T."/>
            <person name="Morin E."/>
            <person name="Murat C."/>
            <person name="Riley R."/>
            <person name="Ohm R."/>
            <person name="Sun H."/>
            <person name="Tunlid A."/>
            <person name="Henrissat B."/>
            <person name="Grigoriev I.V."/>
            <person name="Hibbett D.S."/>
            <person name="Martin F."/>
        </authorList>
    </citation>
    <scope>NUCLEOTIDE SEQUENCE [LARGE SCALE GENOMIC DNA]</scope>
    <source>
        <strain evidence="20">F 1598</strain>
    </source>
</reference>
<keyword evidence="12 15" id="KW-0539">Nucleus</keyword>
<feature type="coiled-coil region" evidence="16">
    <location>
        <begin position="277"/>
        <end position="304"/>
    </location>
</feature>
<dbReference type="Proteomes" id="UP000054166">
    <property type="component" value="Unassembled WGS sequence"/>
</dbReference>
<dbReference type="OrthoDB" id="10266039at2759"/>
<keyword evidence="8 15" id="KW-0833">Ubl conjugation pathway</keyword>
<dbReference type="Pfam" id="PF26095">
    <property type="entry name" value="CC_Bre1"/>
    <property type="match status" value="1"/>
</dbReference>
<evidence type="ECO:0000256" key="5">
    <source>
        <dbReference type="ARBA" id="ARBA00022679"/>
    </source>
</evidence>
<keyword evidence="9 15" id="KW-0862">Zinc</keyword>
<evidence type="ECO:0000256" key="2">
    <source>
        <dbReference type="ARBA" id="ARBA00004123"/>
    </source>
</evidence>
<dbReference type="SMART" id="SM00184">
    <property type="entry name" value="RING"/>
    <property type="match status" value="1"/>
</dbReference>
<evidence type="ECO:0000256" key="11">
    <source>
        <dbReference type="ARBA" id="ARBA00023054"/>
    </source>
</evidence>
<evidence type="ECO:0000256" key="17">
    <source>
        <dbReference type="SAM" id="MobiDB-lite"/>
    </source>
</evidence>
<evidence type="ECO:0000256" key="6">
    <source>
        <dbReference type="ARBA" id="ARBA00022723"/>
    </source>
</evidence>
<dbReference type="EMBL" id="KN832970">
    <property type="protein sequence ID" value="KIM91914.1"/>
    <property type="molecule type" value="Genomic_DNA"/>
</dbReference>
<dbReference type="GO" id="GO:0016567">
    <property type="term" value="P:protein ubiquitination"/>
    <property type="evidence" value="ECO:0007669"/>
    <property type="project" value="UniProtKB-UniRule"/>
</dbReference>
<dbReference type="GO" id="GO:0061630">
    <property type="term" value="F:ubiquitin protein ligase activity"/>
    <property type="evidence" value="ECO:0007669"/>
    <property type="project" value="UniProtKB-EC"/>
</dbReference>
<dbReference type="InParanoid" id="A0A0C3GJU6"/>
<dbReference type="GO" id="GO:0008270">
    <property type="term" value="F:zinc ion binding"/>
    <property type="evidence" value="ECO:0007669"/>
    <property type="project" value="UniProtKB-KW"/>
</dbReference>
<evidence type="ECO:0000256" key="9">
    <source>
        <dbReference type="ARBA" id="ARBA00022833"/>
    </source>
</evidence>
<accession>A0A0C3GJU6</accession>
<gene>
    <name evidence="19" type="ORF">PILCRDRAFT_809908</name>
</gene>
<keyword evidence="7 14" id="KW-0863">Zinc-finger</keyword>
<dbReference type="HOGENOM" id="CLU_019713_0_0_1"/>
<evidence type="ECO:0000256" key="3">
    <source>
        <dbReference type="ARBA" id="ARBA00004906"/>
    </source>
</evidence>
<name>A0A0C3GJU6_PILCF</name>
<dbReference type="PANTHER" id="PTHR23163:SF0">
    <property type="entry name" value="E3 UBIQUITIN-PROTEIN LIGASE BRE1"/>
    <property type="match status" value="1"/>
</dbReference>
<dbReference type="PROSITE" id="PS00518">
    <property type="entry name" value="ZF_RING_1"/>
    <property type="match status" value="1"/>
</dbReference>
<evidence type="ECO:0000256" key="8">
    <source>
        <dbReference type="ARBA" id="ARBA00022786"/>
    </source>
</evidence>
<evidence type="ECO:0000256" key="1">
    <source>
        <dbReference type="ARBA" id="ARBA00000900"/>
    </source>
</evidence>
<dbReference type="InterPro" id="IPR058643">
    <property type="entry name" value="BRE1-like_CC"/>
</dbReference>
<dbReference type="SUPFAM" id="SSF57850">
    <property type="entry name" value="RING/U-box"/>
    <property type="match status" value="1"/>
</dbReference>
<dbReference type="EC" id="2.3.2.27" evidence="15"/>
<dbReference type="InterPro" id="IPR018957">
    <property type="entry name" value="Znf_C3HC4_RING-type"/>
</dbReference>
<keyword evidence="10 15" id="KW-0156">Chromatin regulator</keyword>
<keyword evidence="20" id="KW-1185">Reference proteome</keyword>
<feature type="coiled-coil region" evidence="16">
    <location>
        <begin position="616"/>
        <end position="657"/>
    </location>
</feature>
<dbReference type="PROSITE" id="PS50089">
    <property type="entry name" value="ZF_RING_2"/>
    <property type="match status" value="1"/>
</dbReference>
<comment type="function">
    <text evidence="13">E3 ubiquitin-protein ligase that mediates monoubiquitination of histone H2B to form H2BK123ub1. H2BK123ub1 gives a specific tag for epigenetic transcriptional activation and is also a prerequisite for H3K4me and H3K79me formation.</text>
</comment>
<feature type="region of interest" description="Disordered" evidence="17">
    <location>
        <begin position="227"/>
        <end position="264"/>
    </location>
</feature>
<dbReference type="InterPro" id="IPR013083">
    <property type="entry name" value="Znf_RING/FYVE/PHD"/>
</dbReference>
<feature type="coiled-coil region" evidence="16">
    <location>
        <begin position="59"/>
        <end position="86"/>
    </location>
</feature>
<keyword evidence="5 15" id="KW-0808">Transferase</keyword>
<comment type="similarity">
    <text evidence="4 15">Belongs to the BRE1 family.</text>
</comment>
<dbReference type="Pfam" id="PF00097">
    <property type="entry name" value="zf-C3HC4"/>
    <property type="match status" value="1"/>
</dbReference>
<sequence length="816" mass="93506">MESRKRPHSAEDEPTIQKKRILTGVNGTPHVNGVVSTVEELNDADNLELFRKEAIFRRMKHYSREHERSQAQIAELEQRRNTCEAGMVAMAACWEQLVTAIRTLARPEDLPPPDADTKGLFDLTEYVSRDHEPSLRSALETNVHSTQSLITSFIQLSTQKQPTVLRDEAYRQCQKAQTECLALKSEITLVRKKLHETETQNKKYHAELVAAETRADRLRSSTVLAMQARASEDKKEPKGEETEEPKLVAPPSPPQPQANGDSQVNVVDESDVWQELAKTRENKIIELEQETAVLRDEINILRLELKHPSHDVIAESPSYKIILAHASKLEYTINESGDELPRLKDELVQLRSTRKEWEESILAAADTSKEELRSQFARKEADNLRLRDQREQLTAEVNERKHKDNVKMASLDELKGLAASRSERIAVLESELKRHKAQLAANVGNEDLLQFFLGDNSNNLSYVADLKKRVADAEARAASLEQSLSRFDEDHPEVRQHITAEAEARQQLADVTKQLEKYQSVYGDSSSLPPDVQQLSEQLQRQEAEVLRLRLLDKQRGEAETSLYAELDKLSAAWEALDRQVKNKVFDLTAMEERLQKMGHDRGKSENKFYAAMRDKEAIENERKNLSRNLEKQAKMIEKLQESEKGLTQLVGVLEKEVTLWQKGTDELKKKLEGLEFHIIDWQHRAEGERIRASEFRSLLKEREAAVEEKNTQLRRAEENLVRLRKESERQADKYKLLSTGTSSQKEAELQKEVDKLMIVLKCSTCKMAMRSCVITKCMHSFCRQCVDTRISTRQRKCPACNLGFASSDVQQLYFQ</sequence>
<dbReference type="GO" id="GO:0006325">
    <property type="term" value="P:chromatin organization"/>
    <property type="evidence" value="ECO:0007669"/>
    <property type="project" value="UniProtKB-KW"/>
</dbReference>
<comment type="subcellular location">
    <subcellularLocation>
        <location evidence="2 15">Nucleus</location>
    </subcellularLocation>
</comment>
<evidence type="ECO:0000313" key="20">
    <source>
        <dbReference type="Proteomes" id="UP000054166"/>
    </source>
</evidence>
<evidence type="ECO:0000313" key="19">
    <source>
        <dbReference type="EMBL" id="KIM91914.1"/>
    </source>
</evidence>
<comment type="catalytic activity">
    <reaction evidence="1 15">
        <text>S-ubiquitinyl-[E2 ubiquitin-conjugating enzyme]-L-cysteine + [acceptor protein]-L-lysine = [E2 ubiquitin-conjugating enzyme]-L-cysteine + N(6)-ubiquitinyl-[acceptor protein]-L-lysine.</text>
        <dbReference type="EC" id="2.3.2.27"/>
    </reaction>
</comment>
<organism evidence="19 20">
    <name type="scientific">Piloderma croceum (strain F 1598)</name>
    <dbReference type="NCBI Taxonomy" id="765440"/>
    <lineage>
        <taxon>Eukaryota</taxon>
        <taxon>Fungi</taxon>
        <taxon>Dikarya</taxon>
        <taxon>Basidiomycota</taxon>
        <taxon>Agaricomycotina</taxon>
        <taxon>Agaricomycetes</taxon>
        <taxon>Agaricomycetidae</taxon>
        <taxon>Atheliales</taxon>
        <taxon>Atheliaceae</taxon>
        <taxon>Piloderma</taxon>
    </lineage>
</organism>
<comment type="pathway">
    <text evidence="3 15">Protein modification; protein ubiquitination.</text>
</comment>
<feature type="compositionally biased region" description="Basic and acidic residues" evidence="17">
    <location>
        <begin position="230"/>
        <end position="246"/>
    </location>
</feature>
<evidence type="ECO:0000256" key="14">
    <source>
        <dbReference type="PROSITE-ProRule" id="PRU00175"/>
    </source>
</evidence>
<evidence type="ECO:0000256" key="7">
    <source>
        <dbReference type="ARBA" id="ARBA00022771"/>
    </source>
</evidence>
<evidence type="ECO:0000256" key="10">
    <source>
        <dbReference type="ARBA" id="ARBA00022853"/>
    </source>
</evidence>
<evidence type="ECO:0000256" key="4">
    <source>
        <dbReference type="ARBA" id="ARBA00005555"/>
    </source>
</evidence>
<keyword evidence="11 15" id="KW-0175">Coiled coil</keyword>
<reference evidence="19 20" key="1">
    <citation type="submission" date="2014-04" db="EMBL/GenBank/DDBJ databases">
        <authorList>
            <consortium name="DOE Joint Genome Institute"/>
            <person name="Kuo A."/>
            <person name="Tarkka M."/>
            <person name="Buscot F."/>
            <person name="Kohler A."/>
            <person name="Nagy L.G."/>
            <person name="Floudas D."/>
            <person name="Copeland A."/>
            <person name="Barry K.W."/>
            <person name="Cichocki N."/>
            <person name="Veneault-Fourrey C."/>
            <person name="LaButti K."/>
            <person name="Lindquist E.A."/>
            <person name="Lipzen A."/>
            <person name="Lundell T."/>
            <person name="Morin E."/>
            <person name="Murat C."/>
            <person name="Sun H."/>
            <person name="Tunlid A."/>
            <person name="Henrissat B."/>
            <person name="Grigoriev I.V."/>
            <person name="Hibbett D.S."/>
            <person name="Martin F."/>
            <person name="Nordberg H.P."/>
            <person name="Cantor M.N."/>
            <person name="Hua S.X."/>
        </authorList>
    </citation>
    <scope>NUCLEOTIDE SEQUENCE [LARGE SCALE GENOMIC DNA]</scope>
    <source>
        <strain evidence="19 20">F 1598</strain>
    </source>
</reference>